<organism evidence="2 3">
    <name type="scientific">Mycena chlorophos</name>
    <name type="common">Agaric fungus</name>
    <name type="synonym">Agaricus chlorophos</name>
    <dbReference type="NCBI Taxonomy" id="658473"/>
    <lineage>
        <taxon>Eukaryota</taxon>
        <taxon>Fungi</taxon>
        <taxon>Dikarya</taxon>
        <taxon>Basidiomycota</taxon>
        <taxon>Agaricomycotina</taxon>
        <taxon>Agaricomycetes</taxon>
        <taxon>Agaricomycetidae</taxon>
        <taxon>Agaricales</taxon>
        <taxon>Marasmiineae</taxon>
        <taxon>Mycenaceae</taxon>
        <taxon>Mycena</taxon>
    </lineage>
</organism>
<name>A0A8H6TNV5_MYCCL</name>
<dbReference type="EMBL" id="JACAZE010000002">
    <property type="protein sequence ID" value="KAF7320646.1"/>
    <property type="molecule type" value="Genomic_DNA"/>
</dbReference>
<accession>A0A8H6TNV5</accession>
<comment type="caution">
    <text evidence="2">The sequence shown here is derived from an EMBL/GenBank/DDBJ whole genome shotgun (WGS) entry which is preliminary data.</text>
</comment>
<keyword evidence="3" id="KW-1185">Reference proteome</keyword>
<reference evidence="2" key="1">
    <citation type="submission" date="2020-05" db="EMBL/GenBank/DDBJ databases">
        <title>Mycena genomes resolve the evolution of fungal bioluminescence.</title>
        <authorList>
            <person name="Tsai I.J."/>
        </authorList>
    </citation>
    <scope>NUCLEOTIDE SEQUENCE</scope>
    <source>
        <strain evidence="2">110903Hualien_Pintung</strain>
    </source>
</reference>
<gene>
    <name evidence="2" type="ORF">HMN09_00149400</name>
</gene>
<dbReference type="AlphaFoldDB" id="A0A8H6TNV5"/>
<sequence>MSATMPAKQTTSVAAALLSLAKQAKNKHTIRRASAGSIVILDRAKLAQLIVKSDLEPLRGLSLDDVWDKLEVFPRLLSRNKSEAHWRRFPQSCGARREMQSYPDFRSERIETWAHPSFDDVPVATAAPRTMKRHRYFEEEDTDSEDDDEEDNDWVPGEGVAAEPKVESPSPRKRRQTRTSSLATPATPTPNLTSGSSASSSTRGRPSGPQSPSLPSPSTNEKPPVKELGNTRSPASVGECCLETCNAKTSIPEWIVLDDPDSENGKSRTYCHRHGLLAMAHGHDFVVRRER</sequence>
<evidence type="ECO:0000313" key="2">
    <source>
        <dbReference type="EMBL" id="KAF7320646.1"/>
    </source>
</evidence>
<evidence type="ECO:0000256" key="1">
    <source>
        <dbReference type="SAM" id="MobiDB-lite"/>
    </source>
</evidence>
<evidence type="ECO:0000313" key="3">
    <source>
        <dbReference type="Proteomes" id="UP000613580"/>
    </source>
</evidence>
<feature type="compositionally biased region" description="Low complexity" evidence="1">
    <location>
        <begin position="178"/>
        <end position="220"/>
    </location>
</feature>
<feature type="compositionally biased region" description="Acidic residues" evidence="1">
    <location>
        <begin position="138"/>
        <end position="153"/>
    </location>
</feature>
<dbReference type="Proteomes" id="UP000613580">
    <property type="component" value="Unassembled WGS sequence"/>
</dbReference>
<protein>
    <submittedName>
        <fullName evidence="2">Uncharacterized protein</fullName>
    </submittedName>
</protein>
<proteinExistence type="predicted"/>
<feature type="region of interest" description="Disordered" evidence="1">
    <location>
        <begin position="132"/>
        <end position="237"/>
    </location>
</feature>